<reference evidence="2 3" key="1">
    <citation type="submission" date="2019-09" db="EMBL/GenBank/DDBJ databases">
        <title>A chromosome-level genome assembly of the Chinese tupelo Nyssa sinensis.</title>
        <authorList>
            <person name="Yang X."/>
            <person name="Kang M."/>
            <person name="Yang Y."/>
            <person name="Xiong H."/>
            <person name="Wang M."/>
            <person name="Zhang Z."/>
            <person name="Wang Z."/>
            <person name="Wu H."/>
            <person name="Ma T."/>
            <person name="Liu J."/>
            <person name="Xi Z."/>
        </authorList>
    </citation>
    <scope>NUCLEOTIDE SEQUENCE [LARGE SCALE GENOMIC DNA]</scope>
    <source>
        <strain evidence="2">J267</strain>
        <tissue evidence="2">Leaf</tissue>
    </source>
</reference>
<evidence type="ECO:0000259" key="1">
    <source>
        <dbReference type="Pfam" id="PF23622"/>
    </source>
</evidence>
<keyword evidence="3" id="KW-1185">Reference proteome</keyword>
<name>A0A5J5ARG2_9ASTE</name>
<dbReference type="AlphaFoldDB" id="A0A5J5ARG2"/>
<dbReference type="Proteomes" id="UP000325577">
    <property type="component" value="Linkage Group LG19"/>
</dbReference>
<evidence type="ECO:0000313" key="3">
    <source>
        <dbReference type="Proteomes" id="UP000325577"/>
    </source>
</evidence>
<dbReference type="InterPro" id="IPR055357">
    <property type="entry name" value="LRR_At1g61320_AtMIF1"/>
</dbReference>
<gene>
    <name evidence="2" type="ORF">F0562_033014</name>
</gene>
<evidence type="ECO:0000313" key="2">
    <source>
        <dbReference type="EMBL" id="KAA8532869.1"/>
    </source>
</evidence>
<dbReference type="Pfam" id="PF23622">
    <property type="entry name" value="LRR_At1g61320_AtMIF1"/>
    <property type="match status" value="1"/>
</dbReference>
<dbReference type="OrthoDB" id="613853at2759"/>
<accession>A0A5J5ARG2</accession>
<organism evidence="2 3">
    <name type="scientific">Nyssa sinensis</name>
    <dbReference type="NCBI Taxonomy" id="561372"/>
    <lineage>
        <taxon>Eukaryota</taxon>
        <taxon>Viridiplantae</taxon>
        <taxon>Streptophyta</taxon>
        <taxon>Embryophyta</taxon>
        <taxon>Tracheophyta</taxon>
        <taxon>Spermatophyta</taxon>
        <taxon>Magnoliopsida</taxon>
        <taxon>eudicotyledons</taxon>
        <taxon>Gunneridae</taxon>
        <taxon>Pentapetalae</taxon>
        <taxon>asterids</taxon>
        <taxon>Cornales</taxon>
        <taxon>Nyssaceae</taxon>
        <taxon>Nyssa</taxon>
    </lineage>
</organism>
<dbReference type="InterPro" id="IPR053772">
    <property type="entry name" value="At1g61320/At1g61330-like"/>
</dbReference>
<proteinExistence type="predicted"/>
<dbReference type="PANTHER" id="PTHR34145">
    <property type="entry name" value="OS02G0105600 PROTEIN"/>
    <property type="match status" value="1"/>
</dbReference>
<dbReference type="EMBL" id="CM018042">
    <property type="protein sequence ID" value="KAA8532869.1"/>
    <property type="molecule type" value="Genomic_DNA"/>
</dbReference>
<feature type="domain" description="At1g61320/AtMIF1 LRR" evidence="1">
    <location>
        <begin position="20"/>
        <end position="157"/>
    </location>
</feature>
<dbReference type="PANTHER" id="PTHR34145:SF68">
    <property type="entry name" value="FBD DOMAIN-CONTAINING PROTEIN"/>
    <property type="match status" value="1"/>
</dbReference>
<sequence>MPLRNVPRLSAVSFGGSYCEFLIQNFEQLSSYLSQLESLMLDFDYPNLVRYPNFPTLSNLRQLELKVYVHYGDSLFYCTSLIKASPLLYKFVLQLLWSENPLGRNRRIQKVKTHPYCCLKVVELIGFVGCATDIGLAKYLLKNASSLEKIIIKPLPRMDCMKLEKVTARERARQLRADLPPGAELVIL</sequence>
<protein>
    <recommendedName>
        <fullName evidence="1">At1g61320/AtMIF1 LRR domain-containing protein</fullName>
    </recommendedName>
</protein>